<evidence type="ECO:0000313" key="1">
    <source>
        <dbReference type="EMBL" id="TEB25207.1"/>
    </source>
</evidence>
<organism evidence="1 2">
    <name type="scientific">Coprinellus micaceus</name>
    <name type="common">Glistening ink-cap mushroom</name>
    <name type="synonym">Coprinus micaceus</name>
    <dbReference type="NCBI Taxonomy" id="71717"/>
    <lineage>
        <taxon>Eukaryota</taxon>
        <taxon>Fungi</taxon>
        <taxon>Dikarya</taxon>
        <taxon>Basidiomycota</taxon>
        <taxon>Agaricomycotina</taxon>
        <taxon>Agaricomycetes</taxon>
        <taxon>Agaricomycetidae</taxon>
        <taxon>Agaricales</taxon>
        <taxon>Agaricineae</taxon>
        <taxon>Psathyrellaceae</taxon>
        <taxon>Coprinellus</taxon>
    </lineage>
</organism>
<reference evidence="1 2" key="1">
    <citation type="journal article" date="2019" name="Nat. Ecol. Evol.">
        <title>Megaphylogeny resolves global patterns of mushroom evolution.</title>
        <authorList>
            <person name="Varga T."/>
            <person name="Krizsan K."/>
            <person name="Foldi C."/>
            <person name="Dima B."/>
            <person name="Sanchez-Garcia M."/>
            <person name="Sanchez-Ramirez S."/>
            <person name="Szollosi G.J."/>
            <person name="Szarkandi J.G."/>
            <person name="Papp V."/>
            <person name="Albert L."/>
            <person name="Andreopoulos W."/>
            <person name="Angelini C."/>
            <person name="Antonin V."/>
            <person name="Barry K.W."/>
            <person name="Bougher N.L."/>
            <person name="Buchanan P."/>
            <person name="Buyck B."/>
            <person name="Bense V."/>
            <person name="Catcheside P."/>
            <person name="Chovatia M."/>
            <person name="Cooper J."/>
            <person name="Damon W."/>
            <person name="Desjardin D."/>
            <person name="Finy P."/>
            <person name="Geml J."/>
            <person name="Haridas S."/>
            <person name="Hughes K."/>
            <person name="Justo A."/>
            <person name="Karasinski D."/>
            <person name="Kautmanova I."/>
            <person name="Kiss B."/>
            <person name="Kocsube S."/>
            <person name="Kotiranta H."/>
            <person name="LaButti K.M."/>
            <person name="Lechner B.E."/>
            <person name="Liimatainen K."/>
            <person name="Lipzen A."/>
            <person name="Lukacs Z."/>
            <person name="Mihaltcheva S."/>
            <person name="Morgado L.N."/>
            <person name="Niskanen T."/>
            <person name="Noordeloos M.E."/>
            <person name="Ohm R.A."/>
            <person name="Ortiz-Santana B."/>
            <person name="Ovrebo C."/>
            <person name="Racz N."/>
            <person name="Riley R."/>
            <person name="Savchenko A."/>
            <person name="Shiryaev A."/>
            <person name="Soop K."/>
            <person name="Spirin V."/>
            <person name="Szebenyi C."/>
            <person name="Tomsovsky M."/>
            <person name="Tulloss R.E."/>
            <person name="Uehling J."/>
            <person name="Grigoriev I.V."/>
            <person name="Vagvolgyi C."/>
            <person name="Papp T."/>
            <person name="Martin F.M."/>
            <person name="Miettinen O."/>
            <person name="Hibbett D.S."/>
            <person name="Nagy L.G."/>
        </authorList>
    </citation>
    <scope>NUCLEOTIDE SEQUENCE [LARGE SCALE GENOMIC DNA]</scope>
    <source>
        <strain evidence="1 2">FP101781</strain>
    </source>
</reference>
<name>A0A4Y7STL4_COPMI</name>
<dbReference type="EMBL" id="QPFP01000059">
    <property type="protein sequence ID" value="TEB25207.1"/>
    <property type="molecule type" value="Genomic_DNA"/>
</dbReference>
<keyword evidence="2" id="KW-1185">Reference proteome</keyword>
<evidence type="ECO:0000313" key="2">
    <source>
        <dbReference type="Proteomes" id="UP000298030"/>
    </source>
</evidence>
<proteinExistence type="predicted"/>
<dbReference type="Proteomes" id="UP000298030">
    <property type="component" value="Unassembled WGS sequence"/>
</dbReference>
<protein>
    <submittedName>
        <fullName evidence="1">Uncharacterized protein</fullName>
    </submittedName>
</protein>
<comment type="caution">
    <text evidence="1">The sequence shown here is derived from an EMBL/GenBank/DDBJ whole genome shotgun (WGS) entry which is preliminary data.</text>
</comment>
<feature type="non-terminal residue" evidence="1">
    <location>
        <position position="102"/>
    </location>
</feature>
<dbReference type="AlphaFoldDB" id="A0A4Y7STL4"/>
<accession>A0A4Y7STL4</accession>
<gene>
    <name evidence="1" type="ORF">FA13DRAFT_1738632</name>
</gene>
<sequence>MPWDSASPRLTQKQEARSPASADFFGYQACPRLFEYIKFQDDEKVARITYCCEEIKPQSQQRIDLGETASWMHLRTGPSTRRVATSGWVMSFSHLQAPYVQP</sequence>